<reference evidence="4" key="1">
    <citation type="journal article" date="2019" name="Int. J. Syst. Evol. Microbiol.">
        <title>The Global Catalogue of Microorganisms (GCM) 10K type strain sequencing project: providing services to taxonomists for standard genome sequencing and annotation.</title>
        <authorList>
            <consortium name="The Broad Institute Genomics Platform"/>
            <consortium name="The Broad Institute Genome Sequencing Center for Infectious Disease"/>
            <person name="Wu L."/>
            <person name="Ma J."/>
        </authorList>
    </citation>
    <scope>NUCLEOTIDE SEQUENCE [LARGE SCALE GENOMIC DNA]</scope>
    <source>
        <strain evidence="4">JCM 11756</strain>
    </source>
</reference>
<dbReference type="RefSeq" id="WP_344015562.1">
    <property type="nucleotide sequence ID" value="NZ_BAAAIZ010000090.1"/>
</dbReference>
<dbReference type="Pfam" id="PF17289">
    <property type="entry name" value="Terminase_6C"/>
    <property type="match status" value="1"/>
</dbReference>
<keyword evidence="4" id="KW-1185">Reference proteome</keyword>
<dbReference type="InterPro" id="IPR027417">
    <property type="entry name" value="P-loop_NTPase"/>
</dbReference>
<dbReference type="Pfam" id="PF03237">
    <property type="entry name" value="Terminase_6N"/>
    <property type="match status" value="1"/>
</dbReference>
<keyword evidence="1" id="KW-1188">Viral release from host cell</keyword>
<evidence type="ECO:0000313" key="4">
    <source>
        <dbReference type="Proteomes" id="UP001500973"/>
    </source>
</evidence>
<gene>
    <name evidence="3" type="ORF">GCM10009601_51740</name>
</gene>
<dbReference type="Proteomes" id="UP001500973">
    <property type="component" value="Unassembled WGS sequence"/>
</dbReference>
<accession>A0ABP4JVI7</accession>
<evidence type="ECO:0000256" key="1">
    <source>
        <dbReference type="ARBA" id="ARBA00022612"/>
    </source>
</evidence>
<sequence length="455" mass="49021">MTSTDDRAAVAERAAALLDSLLKPRWQPQPHQIPPPGNWTGWLLMAGRGAGKSKACSEYVRQHVNGPPCLPGPVPHWIAIIAPTLGDGVTSMYEGPGGIRNADPGARLVQAPGGTVIRWPNGSQAKLFGAHTPEDVERLRAGGNSCLAVLEEFAAWRYMEQTYDQLRFGLRSGPRPHWIAATTPKPRPLLKRMLAGEIPGIVHTHATMYDNPFLEQSVKDALEQTYAGTDIGAQELHGRLIDEVADALWTRATIEETRVRPADVPDLTRIAVGIDPSGGAGEQGIVVVGKSGLLPAPDGGRPQHHGYVLDDRSCKLSPDQWGRRAVQAAVDWEADELVVERNFGGDMAVATLRAAAEALGVNIPIRTVLATRGKAVRAQPVAALAAQGRWHMAGVFPELEDQLATWYPEVGWSPDRLDAMVWPAWQLRLVGTTSRGQGSLGGGLARKQIAGGRIR</sequence>
<dbReference type="EMBL" id="BAAAIZ010000090">
    <property type="protein sequence ID" value="GAA1431856.1"/>
    <property type="molecule type" value="Genomic_DNA"/>
</dbReference>
<proteinExistence type="predicted"/>
<comment type="caution">
    <text evidence="3">The sequence shown here is derived from an EMBL/GenBank/DDBJ whole genome shotgun (WGS) entry which is preliminary data.</text>
</comment>
<organism evidence="3 4">
    <name type="scientific">Streptomyces thermospinosisporus</name>
    <dbReference type="NCBI Taxonomy" id="161482"/>
    <lineage>
        <taxon>Bacteria</taxon>
        <taxon>Bacillati</taxon>
        <taxon>Actinomycetota</taxon>
        <taxon>Actinomycetes</taxon>
        <taxon>Kitasatosporales</taxon>
        <taxon>Streptomycetaceae</taxon>
        <taxon>Streptomyces</taxon>
    </lineage>
</organism>
<protein>
    <submittedName>
        <fullName evidence="3">Terminase family protein</fullName>
    </submittedName>
</protein>
<dbReference type="Gene3D" id="3.40.50.300">
    <property type="entry name" value="P-loop containing nucleotide triphosphate hydrolases"/>
    <property type="match status" value="1"/>
</dbReference>
<dbReference type="InterPro" id="IPR035421">
    <property type="entry name" value="Terminase_6C"/>
</dbReference>
<evidence type="ECO:0000259" key="2">
    <source>
        <dbReference type="Pfam" id="PF17289"/>
    </source>
</evidence>
<evidence type="ECO:0000313" key="3">
    <source>
        <dbReference type="EMBL" id="GAA1431856.1"/>
    </source>
</evidence>
<feature type="domain" description="Terminase large subunit gp17-like C-terminal" evidence="2">
    <location>
        <begin position="300"/>
        <end position="422"/>
    </location>
</feature>
<name>A0ABP4JVI7_9ACTN</name>